<dbReference type="SUPFAM" id="SSF47090">
    <property type="entry name" value="PGBD-like"/>
    <property type="match status" value="1"/>
</dbReference>
<organism evidence="3 4">
    <name type="scientific">Nostocoides veronense</name>
    <dbReference type="NCBI Taxonomy" id="330836"/>
    <lineage>
        <taxon>Bacteria</taxon>
        <taxon>Bacillati</taxon>
        <taxon>Actinomycetota</taxon>
        <taxon>Actinomycetes</taxon>
        <taxon>Micrococcales</taxon>
        <taxon>Intrasporangiaceae</taxon>
        <taxon>Nostocoides</taxon>
    </lineage>
</organism>
<dbReference type="InterPro" id="IPR002477">
    <property type="entry name" value="Peptidoglycan-bd-like"/>
</dbReference>
<dbReference type="EMBL" id="BAAAPO010000038">
    <property type="protein sequence ID" value="GAA1799238.1"/>
    <property type="molecule type" value="Genomic_DNA"/>
</dbReference>
<proteinExistence type="predicted"/>
<dbReference type="Pfam" id="PF01471">
    <property type="entry name" value="PG_binding_1"/>
    <property type="match status" value="1"/>
</dbReference>
<evidence type="ECO:0000256" key="1">
    <source>
        <dbReference type="SAM" id="MobiDB-lite"/>
    </source>
</evidence>
<accession>A0ABN2LTT0</accession>
<keyword evidence="4" id="KW-1185">Reference proteome</keyword>
<evidence type="ECO:0000313" key="3">
    <source>
        <dbReference type="EMBL" id="GAA1799238.1"/>
    </source>
</evidence>
<gene>
    <name evidence="3" type="ORF">GCM10009811_23990</name>
</gene>
<protein>
    <recommendedName>
        <fullName evidence="2">Peptidoglycan binding-like domain-containing protein</fullName>
    </recommendedName>
</protein>
<dbReference type="Proteomes" id="UP001499938">
    <property type="component" value="Unassembled WGS sequence"/>
</dbReference>
<reference evidence="3 4" key="1">
    <citation type="journal article" date="2019" name="Int. J. Syst. Evol. Microbiol.">
        <title>The Global Catalogue of Microorganisms (GCM) 10K type strain sequencing project: providing services to taxonomists for standard genome sequencing and annotation.</title>
        <authorList>
            <consortium name="The Broad Institute Genomics Platform"/>
            <consortium name="The Broad Institute Genome Sequencing Center for Infectious Disease"/>
            <person name="Wu L."/>
            <person name="Ma J."/>
        </authorList>
    </citation>
    <scope>NUCLEOTIDE SEQUENCE [LARGE SCALE GENOMIC DNA]</scope>
    <source>
        <strain evidence="3 4">JCM 15592</strain>
    </source>
</reference>
<dbReference type="InterPro" id="IPR036366">
    <property type="entry name" value="PGBDSf"/>
</dbReference>
<feature type="domain" description="Peptidoglycan binding-like" evidence="2">
    <location>
        <begin position="128"/>
        <end position="175"/>
    </location>
</feature>
<comment type="caution">
    <text evidence="3">The sequence shown here is derived from an EMBL/GenBank/DDBJ whole genome shotgun (WGS) entry which is preliminary data.</text>
</comment>
<evidence type="ECO:0000313" key="4">
    <source>
        <dbReference type="Proteomes" id="UP001499938"/>
    </source>
</evidence>
<evidence type="ECO:0000259" key="2">
    <source>
        <dbReference type="Pfam" id="PF01471"/>
    </source>
</evidence>
<dbReference type="Gene3D" id="1.10.101.10">
    <property type="entry name" value="PGBD-like superfamily/PGBD"/>
    <property type="match status" value="1"/>
</dbReference>
<name>A0ABN2LTT0_9MICO</name>
<sequence length="359" mass="36591">MVALPVALLLGSGLGWAGRVLLAPPTAPASEAAFTLVTVSNDSVGRSFSLNASASWRAASTTSTSRGQDSGSADSPPPTEGHGVVTHIWLKGATTVEPGDPLYAVNLAPVVAAEGAVPSFRDLQIGSTGADVRQVQELLRAAGHRTSEATGVYDRATANEVYAWKKAHDIPPDGVFEAVRVVFIPKLPARVALVDAVSVGAPAPAGASGVRVLPNEPSFSIMLPAGQAQQVRTGQQVSLSIEGAQWEATIGELGAPSEEGEVRAILAPAKGEETICAKECDLIPLSGASGIDAQIVIVPRASGPVVPTAALRLPDGARTEVVDEAGKAIPVTIKASAGGLAVVDGVDIGTRVKVPQEKQ</sequence>
<feature type="region of interest" description="Disordered" evidence="1">
    <location>
        <begin position="59"/>
        <end position="83"/>
    </location>
</feature>
<dbReference type="InterPro" id="IPR036365">
    <property type="entry name" value="PGBD-like_sf"/>
</dbReference>